<name>A0A915DTE1_9BILA</name>
<feature type="region of interest" description="Disordered" evidence="1">
    <location>
        <begin position="37"/>
        <end position="125"/>
    </location>
</feature>
<keyword evidence="2" id="KW-1185">Reference proteome</keyword>
<evidence type="ECO:0000256" key="1">
    <source>
        <dbReference type="SAM" id="MobiDB-lite"/>
    </source>
</evidence>
<feature type="compositionally biased region" description="Low complexity" evidence="1">
    <location>
        <begin position="90"/>
        <end position="123"/>
    </location>
</feature>
<evidence type="ECO:0000313" key="3">
    <source>
        <dbReference type="WBParaSite" id="jg23459"/>
    </source>
</evidence>
<dbReference type="AlphaFoldDB" id="A0A915DTE1"/>
<protein>
    <submittedName>
        <fullName evidence="3">Uncharacterized protein</fullName>
    </submittedName>
</protein>
<accession>A0A915DTE1</accession>
<proteinExistence type="predicted"/>
<dbReference type="WBParaSite" id="jg23459">
    <property type="protein sequence ID" value="jg23459"/>
    <property type="gene ID" value="jg23459"/>
</dbReference>
<sequence>MSTFVYVTAVCVTLSPCLNKLKNYIQNPSTTPSLVVFGEPSSKPQQPNKIAPSPVTRSPLTTTPFGGGNKPASSFMEEDEEDDEELSANSSFGKSSITTTTSSSYGGSAARQSTSMSTTTSSSVRERLERWKASTMQADTSASPTTAQSTMLTVMSCALPTVLGALILPNCDLNLIVE</sequence>
<feature type="compositionally biased region" description="Acidic residues" evidence="1">
    <location>
        <begin position="76"/>
        <end position="86"/>
    </location>
</feature>
<dbReference type="Proteomes" id="UP000887574">
    <property type="component" value="Unplaced"/>
</dbReference>
<organism evidence="2 3">
    <name type="scientific">Ditylenchus dipsaci</name>
    <dbReference type="NCBI Taxonomy" id="166011"/>
    <lineage>
        <taxon>Eukaryota</taxon>
        <taxon>Metazoa</taxon>
        <taxon>Ecdysozoa</taxon>
        <taxon>Nematoda</taxon>
        <taxon>Chromadorea</taxon>
        <taxon>Rhabditida</taxon>
        <taxon>Tylenchina</taxon>
        <taxon>Tylenchomorpha</taxon>
        <taxon>Sphaerularioidea</taxon>
        <taxon>Anguinidae</taxon>
        <taxon>Anguininae</taxon>
        <taxon>Ditylenchus</taxon>
    </lineage>
</organism>
<reference evidence="3" key="1">
    <citation type="submission" date="2022-11" db="UniProtKB">
        <authorList>
            <consortium name="WormBaseParasite"/>
        </authorList>
    </citation>
    <scope>IDENTIFICATION</scope>
</reference>
<evidence type="ECO:0000313" key="2">
    <source>
        <dbReference type="Proteomes" id="UP000887574"/>
    </source>
</evidence>
<feature type="compositionally biased region" description="Polar residues" evidence="1">
    <location>
        <begin position="55"/>
        <end position="64"/>
    </location>
</feature>